<feature type="compositionally biased region" description="Basic and acidic residues" evidence="1">
    <location>
        <begin position="1312"/>
        <end position="1328"/>
    </location>
</feature>
<dbReference type="OrthoDB" id="1278307at2759"/>
<feature type="compositionally biased region" description="Polar residues" evidence="1">
    <location>
        <begin position="244"/>
        <end position="258"/>
    </location>
</feature>
<dbReference type="PANTHER" id="PTHR31008:SF15">
    <property type="entry name" value="GPI-ANCHORED ADHESIN-LIKE PROTEIN"/>
    <property type="match status" value="1"/>
</dbReference>
<feature type="region of interest" description="Disordered" evidence="1">
    <location>
        <begin position="244"/>
        <end position="293"/>
    </location>
</feature>
<feature type="compositionally biased region" description="Acidic residues" evidence="1">
    <location>
        <begin position="1256"/>
        <end position="1265"/>
    </location>
</feature>
<dbReference type="EMBL" id="CM035422">
    <property type="protein sequence ID" value="KAH7373860.1"/>
    <property type="molecule type" value="Genomic_DNA"/>
</dbReference>
<feature type="region of interest" description="Disordered" evidence="1">
    <location>
        <begin position="1300"/>
        <end position="1344"/>
    </location>
</feature>
<organism evidence="2 3">
    <name type="scientific">Ceratopteris richardii</name>
    <name type="common">Triangle waterfern</name>
    <dbReference type="NCBI Taxonomy" id="49495"/>
    <lineage>
        <taxon>Eukaryota</taxon>
        <taxon>Viridiplantae</taxon>
        <taxon>Streptophyta</taxon>
        <taxon>Embryophyta</taxon>
        <taxon>Tracheophyta</taxon>
        <taxon>Polypodiopsida</taxon>
        <taxon>Polypodiidae</taxon>
        <taxon>Polypodiales</taxon>
        <taxon>Pteridineae</taxon>
        <taxon>Pteridaceae</taxon>
        <taxon>Parkerioideae</taxon>
        <taxon>Ceratopteris</taxon>
    </lineage>
</organism>
<feature type="region of interest" description="Disordered" evidence="1">
    <location>
        <begin position="432"/>
        <end position="486"/>
    </location>
</feature>
<accession>A0A8T2T0Z3</accession>
<feature type="region of interest" description="Disordered" evidence="1">
    <location>
        <begin position="613"/>
        <end position="661"/>
    </location>
</feature>
<proteinExistence type="predicted"/>
<dbReference type="PANTHER" id="PTHR31008">
    <property type="entry name" value="COP1-INTERACTING PROTEIN-RELATED"/>
    <property type="match status" value="1"/>
</dbReference>
<name>A0A8T2T0Z3_CERRI</name>
<evidence type="ECO:0000313" key="2">
    <source>
        <dbReference type="EMBL" id="KAH7373860.1"/>
    </source>
</evidence>
<dbReference type="Proteomes" id="UP000825935">
    <property type="component" value="Chromosome 17"/>
</dbReference>
<comment type="caution">
    <text evidence="2">The sequence shown here is derived from an EMBL/GenBank/DDBJ whole genome shotgun (WGS) entry which is preliminary data.</text>
</comment>
<feature type="compositionally biased region" description="Polar residues" evidence="1">
    <location>
        <begin position="1241"/>
        <end position="1255"/>
    </location>
</feature>
<protein>
    <submittedName>
        <fullName evidence="2">Uncharacterized protein</fullName>
    </submittedName>
</protein>
<reference evidence="2" key="1">
    <citation type="submission" date="2021-08" db="EMBL/GenBank/DDBJ databases">
        <title>WGS assembly of Ceratopteris richardii.</title>
        <authorList>
            <person name="Marchant D.B."/>
            <person name="Chen G."/>
            <person name="Jenkins J."/>
            <person name="Shu S."/>
            <person name="Leebens-Mack J."/>
            <person name="Grimwood J."/>
            <person name="Schmutz J."/>
            <person name="Soltis P."/>
            <person name="Soltis D."/>
            <person name="Chen Z.-H."/>
        </authorList>
    </citation>
    <scope>NUCLEOTIDE SEQUENCE</scope>
    <source>
        <strain evidence="2">Whitten #5841</strain>
        <tissue evidence="2">Leaf</tissue>
    </source>
</reference>
<sequence length="1344" mass="149770">MKKNTPLDYADFLLSHSRTRCELHICANGIKEKLASGYLKPFIAHLRAAEVQFAKGNEVIRLERSSNFQKKNKVTWFTKGTLERFVRFVSTPEVLERVKSIDDELSQLENVRVALSRNFSQDEEPYHFLDTANLDLDKSEGNVSFKDKRSLIGANNNVVDASKIELLRAMDVRLIALKQEQNEAFCRAMAAGFDNSNMCDLLDFSEHFGADRLREACIHFIHLLRKRNTANELSERMEVPSIDAVSSDSDMSLESCTESELPANTGKSGKDEKTAFGKCSSSRTRSRWGPPERIQMNHLDSEMHDPDSYLRKSEKKYQPGNYSHQDDTMHSDVAPMGRHGGSGLDVNWQNEKDKKGGMFFNTLHKMAQQVEARRLSEGVEAQFNSDVPSHETSDGAAMHPESLEKMLSPIHLSRERISPMVEETVKSDNLLSAGRNPMSYPHTNNFTSVAGAKDGKGHVDRPNKPMLDSGNLKDSQEEPASNSSRRLSVQAAISLFESKKEATGEAPARKLVRQDSQKRAARDGSSSTEKAVLRRWSGGSVSNLDKNQDGAYEVSEKAPEENLTMTENVGQKMETGSELDGRSIQRTHTLGTENVSATQNILSKPAVHLNEASSKENLSTQQHLLEDGSSKVPGEALHKKSRQESNTIIAKSPSSYSETNEIAPSVPVLETSTIKGSIINTGSMGPEQGKETLRHPVGMKAVGKQVDCGTPEKYMVTEQKKLLPGSSGKTDVIQKGLPSSKDISDDLYKEKLKPDSQTIMRGSLDSVETSKKLLAHNKQNVDDSSVDNQHTGQLHNRAYKSRPSENEFVMEDFVRSDRSSSSILHEAPFDLNMQALVMMIDNHHQSSNKVSDNEDSIRQFRGRFYDCYSRLRHARQRCENPLKRAEKEAKLRLMREIFNTRKAEMEAVFSRQVKNVYSIGEQKGISHHISRSDTSITLQEKKEMGEEEMINQPDIPSILPSHQQIMYARLQAGKEAQLNSQINSSTSQNIATTFSLSSSRTIQASEMGLGLTSKQYKVAPSVMTDIPLYRSVLANSKKDLNISPPGWTGNLVQPTEKMVESPRFETHSVATMAATSHSEIALVPDGYHYEDASNAERSSCHTQVAKLTGVEKFKTNQMTSEVISHNQNSAPGLADKPLESSYCDSADSPSLLQECPMTRFSDASASPAYSFEENSGATMFANSPKVSISLYSPSRSPVSWIRSKTKRTPEHERHSDTQACKESVRGFRRLLKFGRNKSRTSESMSTDGVSVSTTSEGDDGTEEFNETTRQACDDFRLKSRVNGPHMTSKKVSIDFQNQGSPMIIFPNHPVNKLKEDNIPRSTSSKESRSFFSSFRNRGTEGKSR</sequence>
<gene>
    <name evidence="2" type="ORF">KP509_17G077700</name>
</gene>
<feature type="region of interest" description="Disordered" evidence="1">
    <location>
        <begin position="1235"/>
        <end position="1267"/>
    </location>
</feature>
<feature type="region of interest" description="Disordered" evidence="1">
    <location>
        <begin position="500"/>
        <end position="557"/>
    </location>
</feature>
<feature type="compositionally biased region" description="Basic and acidic residues" evidence="1">
    <location>
        <begin position="453"/>
        <end position="463"/>
    </location>
</feature>
<keyword evidence="3" id="KW-1185">Reference proteome</keyword>
<evidence type="ECO:0000313" key="3">
    <source>
        <dbReference type="Proteomes" id="UP000825935"/>
    </source>
</evidence>
<feature type="compositionally biased region" description="Polar residues" evidence="1">
    <location>
        <begin position="613"/>
        <end position="623"/>
    </location>
</feature>
<feature type="compositionally biased region" description="Basic and acidic residues" evidence="1">
    <location>
        <begin position="512"/>
        <end position="522"/>
    </location>
</feature>
<feature type="compositionally biased region" description="Polar residues" evidence="1">
    <location>
        <begin position="644"/>
        <end position="661"/>
    </location>
</feature>
<evidence type="ECO:0000256" key="1">
    <source>
        <dbReference type="SAM" id="MobiDB-lite"/>
    </source>
</evidence>